<proteinExistence type="predicted"/>
<dbReference type="EMBL" id="PCXL01000009">
    <property type="protein sequence ID" value="PIR38595.1"/>
    <property type="molecule type" value="Genomic_DNA"/>
</dbReference>
<evidence type="ECO:0000259" key="2">
    <source>
        <dbReference type="SMART" id="SM00849"/>
    </source>
</evidence>
<dbReference type="CDD" id="cd16295">
    <property type="entry name" value="TTHA0252-CPSF-like_MBL-fold"/>
    <property type="match status" value="1"/>
</dbReference>
<accession>A0A2H0QY78</accession>
<dbReference type="Gene3D" id="3.60.15.10">
    <property type="entry name" value="Ribonuclease Z/Hydroxyacylglutathione hydrolase-like"/>
    <property type="match status" value="1"/>
</dbReference>
<evidence type="ECO:0000256" key="1">
    <source>
        <dbReference type="ARBA" id="ARBA00022801"/>
    </source>
</evidence>
<dbReference type="GO" id="GO:0016787">
    <property type="term" value="F:hydrolase activity"/>
    <property type="evidence" value="ECO:0007669"/>
    <property type="project" value="UniProtKB-KW"/>
</dbReference>
<dbReference type="SMART" id="SM00849">
    <property type="entry name" value="Lactamase_B"/>
    <property type="match status" value="1"/>
</dbReference>
<dbReference type="Pfam" id="PF16661">
    <property type="entry name" value="Lactamase_B_6"/>
    <property type="match status" value="1"/>
</dbReference>
<name>A0A2H0QY78_9BACT</name>
<evidence type="ECO:0000259" key="3">
    <source>
        <dbReference type="SMART" id="SM01027"/>
    </source>
</evidence>
<dbReference type="Proteomes" id="UP000231333">
    <property type="component" value="Unassembled WGS sequence"/>
</dbReference>
<dbReference type="SUPFAM" id="SSF56281">
    <property type="entry name" value="Metallo-hydrolase/oxidoreductase"/>
    <property type="match status" value="1"/>
</dbReference>
<dbReference type="InterPro" id="IPR011108">
    <property type="entry name" value="RMMBL"/>
</dbReference>
<dbReference type="PANTHER" id="PTHR11203">
    <property type="entry name" value="CLEAVAGE AND POLYADENYLATION SPECIFICITY FACTOR FAMILY MEMBER"/>
    <property type="match status" value="1"/>
</dbReference>
<dbReference type="GO" id="GO:0004521">
    <property type="term" value="F:RNA endonuclease activity"/>
    <property type="evidence" value="ECO:0007669"/>
    <property type="project" value="TreeGrafter"/>
</dbReference>
<dbReference type="InterPro" id="IPR036866">
    <property type="entry name" value="RibonucZ/Hydroxyglut_hydro"/>
</dbReference>
<dbReference type="InterPro" id="IPR050698">
    <property type="entry name" value="MBL"/>
</dbReference>
<protein>
    <submittedName>
        <fullName evidence="4">MBL fold hydrolase</fullName>
    </submittedName>
</protein>
<reference evidence="4 5" key="1">
    <citation type="submission" date="2017-09" db="EMBL/GenBank/DDBJ databases">
        <title>Depth-based differentiation of microbial function through sediment-hosted aquifers and enrichment of novel symbionts in the deep terrestrial subsurface.</title>
        <authorList>
            <person name="Probst A.J."/>
            <person name="Ladd B."/>
            <person name="Jarett J.K."/>
            <person name="Geller-Mcgrath D.E."/>
            <person name="Sieber C.M."/>
            <person name="Emerson J.B."/>
            <person name="Anantharaman K."/>
            <person name="Thomas B.C."/>
            <person name="Malmstrom R."/>
            <person name="Stieglmeier M."/>
            <person name="Klingl A."/>
            <person name="Woyke T."/>
            <person name="Ryan C.M."/>
            <person name="Banfield J.F."/>
        </authorList>
    </citation>
    <scope>NUCLEOTIDE SEQUENCE [LARGE SCALE GENOMIC DNA]</scope>
    <source>
        <strain evidence="4">CG10_big_fil_rev_8_21_14_0_10_42_12</strain>
    </source>
</reference>
<keyword evidence="1 4" id="KW-0378">Hydrolase</keyword>
<dbReference type="SMART" id="SM01027">
    <property type="entry name" value="Beta-Casp"/>
    <property type="match status" value="1"/>
</dbReference>
<evidence type="ECO:0000313" key="5">
    <source>
        <dbReference type="Proteomes" id="UP000231333"/>
    </source>
</evidence>
<feature type="domain" description="Metallo-beta-lactamase" evidence="2">
    <location>
        <begin position="16"/>
        <end position="240"/>
    </location>
</feature>
<dbReference type="Gene3D" id="3.40.50.10890">
    <property type="match status" value="1"/>
</dbReference>
<dbReference type="Pfam" id="PF07521">
    <property type="entry name" value="RMMBL"/>
    <property type="match status" value="1"/>
</dbReference>
<feature type="domain" description="Beta-Casp" evidence="3">
    <location>
        <begin position="245"/>
        <end position="370"/>
    </location>
</feature>
<dbReference type="AlphaFoldDB" id="A0A2H0QY78"/>
<sequence>MSKVLITFAGGVGSVTGANFLLQVDDTKILIDCGLIQGSREADLKNREPFPYEPRDIDYLFVTHSHMDHIGRIPKLVREGFRGEIYSTPVTKEIATFMFADALSVMRIHEKERDLAPLYEQQDVDQALSQWKEIPYHESKTFGGFSVFARDAGHILGSAMLEFTLDIGGAQKKLVFTGDLGNSPSLLLRDTEKITDADYLVMESVYGDRNHENKDEREEKFAQIVKETIARNGTLVIPAFSLERTQMILYLLNNLMEDGHVPEVPVYLDSPLAIKITEVYGRVSKHFNDEVKKEILGGDDIFDFPTLKRTMKREESEKIAHIPGAKIVIAGSGMSEGGRVAYHEADFLPDPNNTLLLVGYQGVGTLGRKLIEGLKSVKIHKKEIKVRARIEEILGFSSHKDMDHLIEFVEHTKGTVKKVFVCMGETKSSTFLAQRLRDYVGVNAVVPEEGDVIEFN</sequence>
<dbReference type="Pfam" id="PF10996">
    <property type="entry name" value="Beta-Casp"/>
    <property type="match status" value="1"/>
</dbReference>
<comment type="caution">
    <text evidence="4">The sequence shown here is derived from an EMBL/GenBank/DDBJ whole genome shotgun (WGS) entry which is preliminary data.</text>
</comment>
<dbReference type="InterPro" id="IPR022712">
    <property type="entry name" value="Beta_Casp"/>
</dbReference>
<dbReference type="InterPro" id="IPR001279">
    <property type="entry name" value="Metallo-B-lactamas"/>
</dbReference>
<evidence type="ECO:0000313" key="4">
    <source>
        <dbReference type="EMBL" id="PIR38595.1"/>
    </source>
</evidence>
<organism evidence="4 5">
    <name type="scientific">Candidatus Zambryskibacteria bacterium CG10_big_fil_rev_8_21_14_0_10_42_12</name>
    <dbReference type="NCBI Taxonomy" id="1975115"/>
    <lineage>
        <taxon>Bacteria</taxon>
        <taxon>Candidatus Zambryskiibacteriota</taxon>
    </lineage>
</organism>
<gene>
    <name evidence="4" type="ORF">COV34_00770</name>
</gene>
<dbReference type="PANTHER" id="PTHR11203:SF37">
    <property type="entry name" value="INTEGRATOR COMPLEX SUBUNIT 11"/>
    <property type="match status" value="1"/>
</dbReference>